<dbReference type="GO" id="GO:0046872">
    <property type="term" value="F:metal ion binding"/>
    <property type="evidence" value="ECO:0007669"/>
    <property type="project" value="UniProtKB-KW"/>
</dbReference>
<dbReference type="InterPro" id="IPR052171">
    <property type="entry name" value="NHEJ_LigD"/>
</dbReference>
<keyword evidence="12" id="KW-0067">ATP-binding</keyword>
<keyword evidence="13" id="KW-0239">DNA-directed DNA polymerase</keyword>
<dbReference type="GO" id="GO:0005524">
    <property type="term" value="F:ATP binding"/>
    <property type="evidence" value="ECO:0007669"/>
    <property type="project" value="UniProtKB-KW"/>
</dbReference>
<proteinExistence type="predicted"/>
<keyword evidence="10" id="KW-0378">Hydrolase</keyword>
<comment type="catalytic activity">
    <reaction evidence="20">
        <text>ATP + (deoxyribonucleotide)n-3'-hydroxyl + 5'-phospho-(deoxyribonucleotide)m = (deoxyribonucleotide)n+m + AMP + diphosphate.</text>
        <dbReference type="EC" id="6.5.1.1"/>
    </reaction>
</comment>
<dbReference type="GO" id="GO:0003910">
    <property type="term" value="F:DNA ligase (ATP) activity"/>
    <property type="evidence" value="ECO:0007669"/>
    <property type="project" value="UniProtKB-EC"/>
</dbReference>
<keyword evidence="16" id="KW-0234">DNA repair</keyword>
<evidence type="ECO:0000256" key="14">
    <source>
        <dbReference type="ARBA" id="ARBA00023125"/>
    </source>
</evidence>
<protein>
    <recommendedName>
        <fullName evidence="2">DNA ligase (ATP)</fullName>
        <ecNumber evidence="2">6.5.1.1</ecNumber>
    </recommendedName>
    <alternativeName>
        <fullName evidence="19">NHEJ DNA polymerase</fullName>
    </alternativeName>
</protein>
<dbReference type="CDD" id="cd07906">
    <property type="entry name" value="Adenylation_DNA_ligase_LigD_LigC"/>
    <property type="match status" value="1"/>
</dbReference>
<dbReference type="Gene3D" id="3.30.1490.70">
    <property type="match status" value="1"/>
</dbReference>
<keyword evidence="17" id="KW-0464">Manganese</keyword>
<organism evidence="23 24">
    <name type="scientific">Sphingomonas prati</name>
    <dbReference type="NCBI Taxonomy" id="1843237"/>
    <lineage>
        <taxon>Bacteria</taxon>
        <taxon>Pseudomonadati</taxon>
        <taxon>Pseudomonadota</taxon>
        <taxon>Alphaproteobacteria</taxon>
        <taxon>Sphingomonadales</taxon>
        <taxon>Sphingomonadaceae</taxon>
        <taxon>Sphingomonas</taxon>
    </lineage>
</organism>
<dbReference type="GO" id="GO:0004527">
    <property type="term" value="F:exonuclease activity"/>
    <property type="evidence" value="ECO:0007669"/>
    <property type="project" value="UniProtKB-KW"/>
</dbReference>
<dbReference type="RefSeq" id="WP_157175528.1">
    <property type="nucleotide sequence ID" value="NZ_BMJP01000001.1"/>
</dbReference>
<dbReference type="SUPFAM" id="SSF50249">
    <property type="entry name" value="Nucleic acid-binding proteins"/>
    <property type="match status" value="1"/>
</dbReference>
<feature type="region of interest" description="Disordered" evidence="21">
    <location>
        <begin position="1"/>
        <end position="34"/>
    </location>
</feature>
<evidence type="ECO:0000256" key="15">
    <source>
        <dbReference type="ARBA" id="ARBA00023172"/>
    </source>
</evidence>
<evidence type="ECO:0000256" key="7">
    <source>
        <dbReference type="ARBA" id="ARBA00022723"/>
    </source>
</evidence>
<dbReference type="Gene3D" id="3.90.920.10">
    <property type="entry name" value="DNA primase, PRIM domain"/>
    <property type="match status" value="1"/>
</dbReference>
<dbReference type="AlphaFoldDB" id="A0A7W9BTL3"/>
<keyword evidence="11" id="KW-0269">Exonuclease</keyword>
<dbReference type="GO" id="GO:0006281">
    <property type="term" value="P:DNA repair"/>
    <property type="evidence" value="ECO:0007669"/>
    <property type="project" value="UniProtKB-KW"/>
</dbReference>
<evidence type="ECO:0000313" key="23">
    <source>
        <dbReference type="EMBL" id="MBB5729383.1"/>
    </source>
</evidence>
<keyword evidence="5" id="KW-0548">Nucleotidyltransferase</keyword>
<dbReference type="OrthoDB" id="9802472at2"/>
<dbReference type="Pfam" id="PF21686">
    <property type="entry name" value="LigD_Prim-Pol"/>
    <property type="match status" value="1"/>
</dbReference>
<dbReference type="Gene3D" id="3.30.470.30">
    <property type="entry name" value="DNA ligase/mRNA capping enzyme"/>
    <property type="match status" value="1"/>
</dbReference>
<gene>
    <name evidence="23" type="ORF">FHS99_001868</name>
</gene>
<dbReference type="NCBIfam" id="TIGR02776">
    <property type="entry name" value="NHEJ_ligase_prk"/>
    <property type="match status" value="1"/>
</dbReference>
<dbReference type="NCBIfam" id="TIGR02777">
    <property type="entry name" value="LigD_PE_dom"/>
    <property type="match status" value="1"/>
</dbReference>
<keyword evidence="4" id="KW-0808">Transferase</keyword>
<dbReference type="CDD" id="cd04862">
    <property type="entry name" value="PaeLigD_Pol_like"/>
    <property type="match status" value="1"/>
</dbReference>
<keyword evidence="6" id="KW-0540">Nuclease</keyword>
<keyword evidence="14" id="KW-0238">DNA-binding</keyword>
<keyword evidence="15" id="KW-0233">DNA recombination</keyword>
<dbReference type="InterPro" id="IPR033651">
    <property type="entry name" value="PaeLigD_Pol-like"/>
</dbReference>
<evidence type="ECO:0000256" key="4">
    <source>
        <dbReference type="ARBA" id="ARBA00022679"/>
    </source>
</evidence>
<evidence type="ECO:0000256" key="12">
    <source>
        <dbReference type="ARBA" id="ARBA00022840"/>
    </source>
</evidence>
<keyword evidence="7" id="KW-0479">Metal-binding</keyword>
<evidence type="ECO:0000256" key="16">
    <source>
        <dbReference type="ARBA" id="ARBA00023204"/>
    </source>
</evidence>
<evidence type="ECO:0000256" key="11">
    <source>
        <dbReference type="ARBA" id="ARBA00022839"/>
    </source>
</evidence>
<evidence type="ECO:0000256" key="19">
    <source>
        <dbReference type="ARBA" id="ARBA00029943"/>
    </source>
</evidence>
<dbReference type="InterPro" id="IPR012340">
    <property type="entry name" value="NA-bd_OB-fold"/>
</dbReference>
<dbReference type="GO" id="GO:0003887">
    <property type="term" value="F:DNA-directed DNA polymerase activity"/>
    <property type="evidence" value="ECO:0007669"/>
    <property type="project" value="UniProtKB-KW"/>
</dbReference>
<dbReference type="GO" id="GO:0003677">
    <property type="term" value="F:DNA binding"/>
    <property type="evidence" value="ECO:0007669"/>
    <property type="project" value="UniProtKB-KW"/>
</dbReference>
<dbReference type="GO" id="GO:0006310">
    <property type="term" value="P:DNA recombination"/>
    <property type="evidence" value="ECO:0007669"/>
    <property type="project" value="UniProtKB-KW"/>
</dbReference>
<dbReference type="InterPro" id="IPR012309">
    <property type="entry name" value="DNA_ligase_ATP-dep_C"/>
</dbReference>
<keyword evidence="9" id="KW-0227">DNA damage</keyword>
<dbReference type="InterPro" id="IPR014145">
    <property type="entry name" value="LigD_pol_dom"/>
</dbReference>
<dbReference type="InterPro" id="IPR014146">
    <property type="entry name" value="LigD_ligase_dom"/>
</dbReference>
<name>A0A7W9BTL3_9SPHN</name>
<dbReference type="Proteomes" id="UP000546701">
    <property type="component" value="Unassembled WGS sequence"/>
</dbReference>
<evidence type="ECO:0000256" key="18">
    <source>
        <dbReference type="ARBA" id="ARBA00023268"/>
    </source>
</evidence>
<comment type="cofactor">
    <cofactor evidence="1">
        <name>Mn(2+)</name>
        <dbReference type="ChEBI" id="CHEBI:29035"/>
    </cofactor>
</comment>
<evidence type="ECO:0000256" key="8">
    <source>
        <dbReference type="ARBA" id="ARBA00022741"/>
    </source>
</evidence>
<sequence length="832" mass="89840">MAAKPDPLTSYNAKRDFAKTQEPKGKVARSKANQDRTFMVQKHDATRLHFDFRLELDGVLKSWAVTRGPSLDPADKRLAVRTEDHPMSYATFEGTIPAGEYGGGTVMLWDRGTWASIPGKDPSKTIEEGHLHFTLAGERMQGEWLLVRMKPRGRETRENWLLRKVEDAAADPARDLVATELTSVDTGRTMAEIATKAGAPVVEPTKKPAAKPAKAKRKPAATKPSGPPPAFRPVQLATLVDAIPAGKGWLHEVKYDGYRALIAVGDGQAKAFTRTGLDWSDRFATIVTAAAKLPGTALIDGEIVVLDKDGKPSFHALQAALKDGGATLSFFAFDLLERDGRVLTGESNLDRKTALADLLDGIEPPIHYADHMLTGGEALFRSLCAAGYEGVISKRADAPYRGARSHAWLKIKCTQRQEFVIVGWLPSDKTRGFKSLLLGVHGADGLRYAGKVGTGFDTAGMAALLAQLDPLERKTATVDAPKAAIRGAHWVTPKLVAEVAFAEVTGDGVLRHSSFIGLREDKAAADVVEEAPQPVKPVKPAPADKPAGITLTNADRVIFPESNITKGQLAAYYAALADPMLAFTARRPVSLVRCPQGRAKHCFFQKHDAGTFGDHVRHVPIPEKDGGTEDYLYVEDAAGLVACVQMGAIEFHGWGSRIDALEAPDRLVFDLDPDEGLAFEDVRAAAITVRDTLADLGLATWPLLSGGKGIHVVAPLDASAEWPAVKDFADRLARALAQAHPKRFTANMKKSERTGRIFIDWLRNQRGATAILPYAVRARPNAPVAAPITWDELSTIETAAKYTIADADTLLNRAASPALANWCVADQALPDA</sequence>
<comment type="caution">
    <text evidence="23">The sequence shown here is derived from an EMBL/GenBank/DDBJ whole genome shotgun (WGS) entry which is preliminary data.</text>
</comment>
<evidence type="ECO:0000256" key="5">
    <source>
        <dbReference type="ARBA" id="ARBA00022695"/>
    </source>
</evidence>
<evidence type="ECO:0000259" key="22">
    <source>
        <dbReference type="PROSITE" id="PS50160"/>
    </source>
</evidence>
<evidence type="ECO:0000256" key="1">
    <source>
        <dbReference type="ARBA" id="ARBA00001936"/>
    </source>
</evidence>
<dbReference type="NCBIfam" id="TIGR02778">
    <property type="entry name" value="ligD_pol"/>
    <property type="match status" value="1"/>
</dbReference>
<dbReference type="InterPro" id="IPR012310">
    <property type="entry name" value="DNA_ligase_ATP-dep_cent"/>
</dbReference>
<reference evidence="23 24" key="1">
    <citation type="submission" date="2020-08" db="EMBL/GenBank/DDBJ databases">
        <title>Genomic Encyclopedia of Type Strains, Phase IV (KMG-IV): sequencing the most valuable type-strain genomes for metagenomic binning, comparative biology and taxonomic classification.</title>
        <authorList>
            <person name="Goeker M."/>
        </authorList>
    </citation>
    <scope>NUCLEOTIDE SEQUENCE [LARGE SCALE GENOMIC DNA]</scope>
    <source>
        <strain evidence="23 24">DSM 103336</strain>
    </source>
</reference>
<dbReference type="PANTHER" id="PTHR42705:SF2">
    <property type="entry name" value="BIFUNCTIONAL NON-HOMOLOGOUS END JOINING PROTEIN LIGD"/>
    <property type="match status" value="1"/>
</dbReference>
<feature type="region of interest" description="Disordered" evidence="21">
    <location>
        <begin position="202"/>
        <end position="230"/>
    </location>
</feature>
<dbReference type="InterPro" id="IPR014144">
    <property type="entry name" value="LigD_PE_domain"/>
</dbReference>
<dbReference type="Pfam" id="PF04679">
    <property type="entry name" value="DNA_ligase_A_C"/>
    <property type="match status" value="1"/>
</dbReference>
<evidence type="ECO:0000256" key="6">
    <source>
        <dbReference type="ARBA" id="ARBA00022722"/>
    </source>
</evidence>
<feature type="domain" description="ATP-dependent DNA ligase family profile" evidence="22">
    <location>
        <begin position="321"/>
        <end position="465"/>
    </location>
</feature>
<dbReference type="InterPro" id="IPR014143">
    <property type="entry name" value="NHEJ_ligase_prk"/>
</dbReference>
<keyword evidence="18" id="KW-0511">Multifunctional enzyme</keyword>
<dbReference type="EC" id="6.5.1.1" evidence="2"/>
<evidence type="ECO:0000256" key="2">
    <source>
        <dbReference type="ARBA" id="ARBA00012727"/>
    </source>
</evidence>
<dbReference type="Pfam" id="PF13298">
    <property type="entry name" value="LigD_N"/>
    <property type="match status" value="1"/>
</dbReference>
<dbReference type="NCBIfam" id="TIGR02779">
    <property type="entry name" value="NHEJ_ligase_lig"/>
    <property type="match status" value="1"/>
</dbReference>
<dbReference type="CDD" id="cd07971">
    <property type="entry name" value="OBF_DNA_ligase_LigD"/>
    <property type="match status" value="1"/>
</dbReference>
<dbReference type="PROSITE" id="PS50160">
    <property type="entry name" value="DNA_LIGASE_A3"/>
    <property type="match status" value="1"/>
</dbReference>
<evidence type="ECO:0000256" key="17">
    <source>
        <dbReference type="ARBA" id="ARBA00023211"/>
    </source>
</evidence>
<dbReference type="SUPFAM" id="SSF56091">
    <property type="entry name" value="DNA ligase/mRNA capping enzyme, catalytic domain"/>
    <property type="match status" value="1"/>
</dbReference>
<dbReference type="NCBIfam" id="NF004628">
    <property type="entry name" value="PRK05972.1"/>
    <property type="match status" value="1"/>
</dbReference>
<dbReference type="EMBL" id="JACIJR010000004">
    <property type="protein sequence ID" value="MBB5729383.1"/>
    <property type="molecule type" value="Genomic_DNA"/>
</dbReference>
<evidence type="ECO:0000256" key="3">
    <source>
        <dbReference type="ARBA" id="ARBA00022598"/>
    </source>
</evidence>
<evidence type="ECO:0000256" key="20">
    <source>
        <dbReference type="ARBA" id="ARBA00034003"/>
    </source>
</evidence>
<dbReference type="Pfam" id="PF01068">
    <property type="entry name" value="DNA_ligase_A_M"/>
    <property type="match status" value="1"/>
</dbReference>
<evidence type="ECO:0000256" key="21">
    <source>
        <dbReference type="SAM" id="MobiDB-lite"/>
    </source>
</evidence>
<accession>A0A7W9BTL3</accession>
<evidence type="ECO:0000256" key="9">
    <source>
        <dbReference type="ARBA" id="ARBA00022763"/>
    </source>
</evidence>
<keyword evidence="24" id="KW-1185">Reference proteome</keyword>
<dbReference type="Gene3D" id="2.40.50.140">
    <property type="entry name" value="Nucleic acid-binding proteins"/>
    <property type="match status" value="1"/>
</dbReference>
<dbReference type="PANTHER" id="PTHR42705">
    <property type="entry name" value="BIFUNCTIONAL NON-HOMOLOGOUS END JOINING PROTEIN LIGD"/>
    <property type="match status" value="1"/>
</dbReference>
<keyword evidence="8" id="KW-0547">Nucleotide-binding</keyword>
<feature type="compositionally biased region" description="Basic and acidic residues" evidence="21">
    <location>
        <begin position="13"/>
        <end position="25"/>
    </location>
</feature>
<evidence type="ECO:0000256" key="13">
    <source>
        <dbReference type="ARBA" id="ARBA00022932"/>
    </source>
</evidence>
<evidence type="ECO:0000313" key="24">
    <source>
        <dbReference type="Proteomes" id="UP000546701"/>
    </source>
</evidence>
<evidence type="ECO:0000256" key="10">
    <source>
        <dbReference type="ARBA" id="ARBA00022801"/>
    </source>
</evidence>
<keyword evidence="3 23" id="KW-0436">Ligase</keyword>